<protein>
    <submittedName>
        <fullName evidence="2">Uncharacterized protein</fullName>
    </submittedName>
</protein>
<evidence type="ECO:0000313" key="3">
    <source>
        <dbReference type="Proteomes" id="UP000241647"/>
    </source>
</evidence>
<evidence type="ECO:0000313" key="2">
    <source>
        <dbReference type="EMBL" id="PSR57700.1"/>
    </source>
</evidence>
<evidence type="ECO:0000256" key="1">
    <source>
        <dbReference type="SAM" id="MobiDB-lite"/>
    </source>
</evidence>
<comment type="caution">
    <text evidence="2">The sequence shown here is derived from an EMBL/GenBank/DDBJ whole genome shotgun (WGS) entry which is preliminary data.</text>
</comment>
<gene>
    <name evidence="2" type="ORF">C8259_33615</name>
</gene>
<name>A0A2T2YQB2_9NOCA</name>
<proteinExistence type="predicted"/>
<dbReference type="EMBL" id="PYHS01000033">
    <property type="protein sequence ID" value="PSR57700.1"/>
    <property type="molecule type" value="Genomic_DNA"/>
</dbReference>
<reference evidence="2 3" key="1">
    <citation type="submission" date="2018-02" db="EMBL/GenBank/DDBJ databases">
        <title>8 Nocardia nova and 1 Nocardia cyriacigeorgica strain used for evolution to TMP-SMX.</title>
        <authorList>
            <person name="Mehta H."/>
            <person name="Weng J."/>
            <person name="Shamoo Y."/>
        </authorList>
    </citation>
    <scope>NUCLEOTIDE SEQUENCE [LARGE SCALE GENOMIC DNA]</scope>
    <source>
        <strain evidence="2 3">ATCC 33727</strain>
    </source>
</reference>
<dbReference type="AlphaFoldDB" id="A0A2T2YQB2"/>
<dbReference type="Proteomes" id="UP000241647">
    <property type="component" value="Unassembled WGS sequence"/>
</dbReference>
<feature type="region of interest" description="Disordered" evidence="1">
    <location>
        <begin position="100"/>
        <end position="121"/>
    </location>
</feature>
<sequence length="267" mass="29192">MELIPDHGGNGCWSERVLNSVTRRIDEIRDRVGTEPPAGANRAAERIMHTLGIPFTANDFRALARRGVFMPVSEYHGWPTYSMVDIDDYCARSAEQIRRDSAERDRRLANQPPRTAPSPRIAPPLRVEVADRVRGSTTARIRAQQCVSSKPITPTPWEVLQAKLIERLAASRAPSLNRADAAALAAEVRLHGVEPADLGNPEGLKGLRPWDREEIAPGSPEHIAVLCAWLEASVAYRFAANLRRSDVQVLLQFIASAGGEAGNVGGA</sequence>
<accession>A0A2T2YQB2</accession>
<organism evidence="2 3">
    <name type="scientific">Nocardia nova</name>
    <dbReference type="NCBI Taxonomy" id="37330"/>
    <lineage>
        <taxon>Bacteria</taxon>
        <taxon>Bacillati</taxon>
        <taxon>Actinomycetota</taxon>
        <taxon>Actinomycetes</taxon>
        <taxon>Mycobacteriales</taxon>
        <taxon>Nocardiaceae</taxon>
        <taxon>Nocardia</taxon>
    </lineage>
</organism>